<keyword evidence="2" id="KW-1185">Reference proteome</keyword>
<proteinExistence type="predicted"/>
<protein>
    <recommendedName>
        <fullName evidence="3">DUF2357 domain-containing protein</fullName>
    </recommendedName>
</protein>
<evidence type="ECO:0000313" key="2">
    <source>
        <dbReference type="Proteomes" id="UP001212499"/>
    </source>
</evidence>
<name>A0ABT5AQ67_9CYAN</name>
<evidence type="ECO:0000313" key="1">
    <source>
        <dbReference type="EMBL" id="MDB9539460.1"/>
    </source>
</evidence>
<reference evidence="1 2" key="1">
    <citation type="submission" date="2023-01" db="EMBL/GenBank/DDBJ databases">
        <title>Genomes from the Australian National Cyanobacteria Reference Collection.</title>
        <authorList>
            <person name="Willis A."/>
            <person name="Lee E.M.F."/>
        </authorList>
    </citation>
    <scope>NUCLEOTIDE SEQUENCE [LARGE SCALE GENOMIC DNA]</scope>
    <source>
        <strain evidence="1 2">CS-1033</strain>
    </source>
</reference>
<comment type="caution">
    <text evidence="1">The sequence shown here is derived from an EMBL/GenBank/DDBJ whole genome shotgun (WGS) entry which is preliminary data.</text>
</comment>
<gene>
    <name evidence="1" type="ORF">PN457_07270</name>
</gene>
<accession>A0ABT5AQ67</accession>
<dbReference type="EMBL" id="JAQMUH010000088">
    <property type="protein sequence ID" value="MDB9539460.1"/>
    <property type="molecule type" value="Genomic_DNA"/>
</dbReference>
<evidence type="ECO:0008006" key="3">
    <source>
        <dbReference type="Google" id="ProtNLM"/>
    </source>
</evidence>
<sequence length="774" mass="90885">MMLGKIDWFGGVNRNNIQVNFGYITPLGEENTRGIRVERYDVPLDIQEIIEGNRGKGVYVQFDTDSRRNRAINLKVRTFIGVIKRSEFGGTWQIIYDDNCQINYSRNTYYQSGSLVAFNIKETKDKEAMEMAEILGEEQEIRYKLVPFLLRTINDVREVDNDEGIVEKYANSNIFPIFKNFIIEYLLSLPLETAENFVVNKLQYADDIQKKFIISEIAVKLPNILIISSTLRSYLRLDSSGANSYILFINKYINLVEEDVRQKLIDELITKIEQANERERQIYWDQVQYLQENLAYKNFLWHIAPIERKRTIIRNRFQKLLNMISRFKESDYPYKRYISHNWNQLYQLNELDRLLITQWDSSVDYNNHTAGKMISARGAEKLVIQFYQALGYQVEDISIHQVNSQSQDWRLGDIRLDSEYLLDVKNSRKSFNSDSYSEFCVPQFKESRLNDVKIVGVLSPYLQQRYMGGTEKPNFNVQDPQVLGSFDRTKLTELEQIFNDRLISINMPRGSDTNKYLPPWLFDYDERFYREQYTILTELQNLHYQDIPTWEEVSSVAQNFLPLFIAAKRQLPRSWVDNLPQWQVEFINRLINLPTKRTTLPYLFLSILTHFLSMLSYQAGDYSPQAYLKLIYTSDTDRSNPLKLYDPLHIIKDFCDTLTILWDNRQSSQINEFKIFKFSGQGLLQGKRSELDNLTTILAYCGGWIDGKGKCGYRPLVIGKEKNCRECGRLICRKDNCGFCSHGCSAMSLRVERLRTERLRNSAASRSQLLWDEI</sequence>
<dbReference type="RefSeq" id="WP_271732345.1">
    <property type="nucleotide sequence ID" value="NZ_JANQDP010000090.1"/>
</dbReference>
<organism evidence="1 2">
    <name type="scientific">Anabaenopsis arnoldii</name>
    <dbReference type="NCBI Taxonomy" id="2152938"/>
    <lineage>
        <taxon>Bacteria</taxon>
        <taxon>Bacillati</taxon>
        <taxon>Cyanobacteriota</taxon>
        <taxon>Cyanophyceae</taxon>
        <taxon>Nostocales</taxon>
        <taxon>Nodulariaceae</taxon>
        <taxon>Anabaenopsis</taxon>
    </lineage>
</organism>
<dbReference type="Proteomes" id="UP001212499">
    <property type="component" value="Unassembled WGS sequence"/>
</dbReference>